<dbReference type="InterPro" id="IPR035937">
    <property type="entry name" value="FPG_N"/>
</dbReference>
<dbReference type="InterPro" id="IPR010979">
    <property type="entry name" value="Ribosomal_uS13-like_H2TH"/>
</dbReference>
<keyword evidence="5" id="KW-0238">DNA-binding</keyword>
<dbReference type="PROSITE" id="PS51068">
    <property type="entry name" value="FPG_CAT"/>
    <property type="match status" value="1"/>
</dbReference>
<evidence type="ECO:0000256" key="2">
    <source>
        <dbReference type="ARBA" id="ARBA00009409"/>
    </source>
</evidence>
<evidence type="ECO:0000256" key="5">
    <source>
        <dbReference type="ARBA" id="ARBA00023125"/>
    </source>
</evidence>
<dbReference type="SMART" id="SM01232">
    <property type="entry name" value="H2TH"/>
    <property type="match status" value="1"/>
</dbReference>
<dbReference type="SUPFAM" id="SSF46946">
    <property type="entry name" value="S13-like H2TH domain"/>
    <property type="match status" value="1"/>
</dbReference>
<feature type="domain" description="Formamidopyrimidine-DNA glycosylase catalytic" evidence="10">
    <location>
        <begin position="2"/>
        <end position="160"/>
    </location>
</feature>
<dbReference type="InterPro" id="IPR015886">
    <property type="entry name" value="H2TH_FPG"/>
</dbReference>
<dbReference type="GO" id="GO:0016829">
    <property type="term" value="F:lyase activity"/>
    <property type="evidence" value="ECO:0007669"/>
    <property type="project" value="UniProtKB-KW"/>
</dbReference>
<dbReference type="SMART" id="SM00898">
    <property type="entry name" value="Fapy_DNA_glyco"/>
    <property type="match status" value="1"/>
</dbReference>
<protein>
    <recommendedName>
        <fullName evidence="10">Formamidopyrimidine-DNA glycosylase catalytic domain-containing protein</fullName>
    </recommendedName>
</protein>
<organism evidence="11 12">
    <name type="scientific">Nadsonia fulvescens var. elongata DSM 6958</name>
    <dbReference type="NCBI Taxonomy" id="857566"/>
    <lineage>
        <taxon>Eukaryota</taxon>
        <taxon>Fungi</taxon>
        <taxon>Dikarya</taxon>
        <taxon>Ascomycota</taxon>
        <taxon>Saccharomycotina</taxon>
        <taxon>Dipodascomycetes</taxon>
        <taxon>Dipodascales</taxon>
        <taxon>Dipodascales incertae sedis</taxon>
        <taxon>Nadsonia</taxon>
    </lineage>
</organism>
<dbReference type="Pfam" id="PF06831">
    <property type="entry name" value="H2TH"/>
    <property type="match status" value="1"/>
</dbReference>
<dbReference type="Pfam" id="PF01149">
    <property type="entry name" value="Fapy_DNA_glyco"/>
    <property type="match status" value="1"/>
</dbReference>
<evidence type="ECO:0000256" key="6">
    <source>
        <dbReference type="ARBA" id="ARBA00023204"/>
    </source>
</evidence>
<proteinExistence type="inferred from homology"/>
<evidence type="ECO:0000313" key="12">
    <source>
        <dbReference type="Proteomes" id="UP000095009"/>
    </source>
</evidence>
<keyword evidence="6" id="KW-0234">DNA repair</keyword>
<dbReference type="EMBL" id="KV454412">
    <property type="protein sequence ID" value="ODQ64237.1"/>
    <property type="molecule type" value="Genomic_DNA"/>
</dbReference>
<comment type="similarity">
    <text evidence="2">Belongs to the FPG family.</text>
</comment>
<evidence type="ECO:0000256" key="3">
    <source>
        <dbReference type="ARBA" id="ARBA00022763"/>
    </source>
</evidence>
<evidence type="ECO:0000256" key="8">
    <source>
        <dbReference type="ARBA" id="ARBA00023268"/>
    </source>
</evidence>
<gene>
    <name evidence="11" type="ORF">NADFUDRAFT_27233</name>
</gene>
<evidence type="ECO:0000259" key="10">
    <source>
        <dbReference type="PROSITE" id="PS51068"/>
    </source>
</evidence>
<keyword evidence="12" id="KW-1185">Reference proteome</keyword>
<sequence>MPELGEIAHITSVLQQFLVGKTIDAVEASEDSIVYPGLPGDKFENTLLNRKVEAVERHGKYFWLKLSDSHDKNSDNRDNTVLIHFGMTGWIKVKGYMTHFMVMENGGTLDPIDDIMGLKKMISIDKNIAESEIWPPKWSKFVITTSENEQIAMIDPRRLARVRLFNVDSEAQLMTLDPMSRQGVDFSKPDQVEAWGGEDQFIKLMAKKVTKIKSLLLDQAVFAGIGNWMGDEILYHSHIHPLSRACDLDLLQVKTLYKYVIYICEYVVKYEANTNLFPANWLMLYRWKVGRSTKTKTKTKPKTNKRLVLDKVSVGGRTSVFAPEKQKITKLK</sequence>
<dbReference type="Gene3D" id="1.10.8.50">
    <property type="match status" value="1"/>
</dbReference>
<dbReference type="STRING" id="857566.A0A1E3PH98"/>
<dbReference type="Gene3D" id="3.20.190.10">
    <property type="entry name" value="MutM-like, N-terminal"/>
    <property type="match status" value="1"/>
</dbReference>
<dbReference type="PANTHER" id="PTHR22993">
    <property type="entry name" value="FORMAMIDOPYRIMIDINE-DNA GLYCOSYLASE"/>
    <property type="match status" value="1"/>
</dbReference>
<keyword evidence="4" id="KW-0378">Hydrolase</keyword>
<reference evidence="11 12" key="1">
    <citation type="journal article" date="2016" name="Proc. Natl. Acad. Sci. U.S.A.">
        <title>Comparative genomics of biotechnologically important yeasts.</title>
        <authorList>
            <person name="Riley R."/>
            <person name="Haridas S."/>
            <person name="Wolfe K.H."/>
            <person name="Lopes M.R."/>
            <person name="Hittinger C.T."/>
            <person name="Goeker M."/>
            <person name="Salamov A.A."/>
            <person name="Wisecaver J.H."/>
            <person name="Long T.M."/>
            <person name="Calvey C.H."/>
            <person name="Aerts A.L."/>
            <person name="Barry K.W."/>
            <person name="Choi C."/>
            <person name="Clum A."/>
            <person name="Coughlan A.Y."/>
            <person name="Deshpande S."/>
            <person name="Douglass A.P."/>
            <person name="Hanson S.J."/>
            <person name="Klenk H.-P."/>
            <person name="LaButti K.M."/>
            <person name="Lapidus A."/>
            <person name="Lindquist E.A."/>
            <person name="Lipzen A.M."/>
            <person name="Meier-Kolthoff J.P."/>
            <person name="Ohm R.A."/>
            <person name="Otillar R.P."/>
            <person name="Pangilinan J.L."/>
            <person name="Peng Y."/>
            <person name="Rokas A."/>
            <person name="Rosa C.A."/>
            <person name="Scheuner C."/>
            <person name="Sibirny A.A."/>
            <person name="Slot J.C."/>
            <person name="Stielow J.B."/>
            <person name="Sun H."/>
            <person name="Kurtzman C.P."/>
            <person name="Blackwell M."/>
            <person name="Grigoriev I.V."/>
            <person name="Jeffries T.W."/>
        </authorList>
    </citation>
    <scope>NUCLEOTIDE SEQUENCE [LARGE SCALE GENOMIC DNA]</scope>
    <source>
        <strain evidence="11 12">DSM 6958</strain>
    </source>
</reference>
<comment type="catalytic activity">
    <reaction evidence="1">
        <text>Hydrolysis of DNA containing ring-opened 7-methylguanine residues, releasing 2,6-diamino-4-hydroxy-5-(N-methyl)formamidopyrimidine.</text>
        <dbReference type="EC" id="3.2.2.23"/>
    </reaction>
</comment>
<evidence type="ECO:0000256" key="4">
    <source>
        <dbReference type="ARBA" id="ARBA00022801"/>
    </source>
</evidence>
<dbReference type="GO" id="GO:0006284">
    <property type="term" value="P:base-excision repair"/>
    <property type="evidence" value="ECO:0007669"/>
    <property type="project" value="InterPro"/>
</dbReference>
<dbReference type="GO" id="GO:0008534">
    <property type="term" value="F:oxidized purine nucleobase lesion DNA N-glycosylase activity"/>
    <property type="evidence" value="ECO:0007669"/>
    <property type="project" value="UniProtKB-EC"/>
</dbReference>
<dbReference type="GO" id="GO:0003906">
    <property type="term" value="F:DNA-(apurinic or apyrimidinic site) endonuclease activity"/>
    <property type="evidence" value="ECO:0007669"/>
    <property type="project" value="InterPro"/>
</dbReference>
<evidence type="ECO:0000313" key="11">
    <source>
        <dbReference type="EMBL" id="ODQ64237.1"/>
    </source>
</evidence>
<dbReference type="PANTHER" id="PTHR22993:SF9">
    <property type="entry name" value="FORMAMIDOPYRIMIDINE-DNA GLYCOSYLASE"/>
    <property type="match status" value="1"/>
</dbReference>
<name>A0A1E3PH98_9ASCO</name>
<dbReference type="AlphaFoldDB" id="A0A1E3PH98"/>
<keyword evidence="8" id="KW-0511">Multifunctional enzyme</keyword>
<keyword evidence="9" id="KW-0326">Glycosidase</keyword>
<evidence type="ECO:0000256" key="1">
    <source>
        <dbReference type="ARBA" id="ARBA00001668"/>
    </source>
</evidence>
<dbReference type="GO" id="GO:0005634">
    <property type="term" value="C:nucleus"/>
    <property type="evidence" value="ECO:0007669"/>
    <property type="project" value="TreeGrafter"/>
</dbReference>
<dbReference type="GO" id="GO:0008270">
    <property type="term" value="F:zinc ion binding"/>
    <property type="evidence" value="ECO:0007669"/>
    <property type="project" value="InterPro"/>
</dbReference>
<dbReference type="GO" id="GO:0003684">
    <property type="term" value="F:damaged DNA binding"/>
    <property type="evidence" value="ECO:0007669"/>
    <property type="project" value="InterPro"/>
</dbReference>
<evidence type="ECO:0000256" key="9">
    <source>
        <dbReference type="ARBA" id="ARBA00023295"/>
    </source>
</evidence>
<keyword evidence="3" id="KW-0227">DNA damage</keyword>
<dbReference type="Proteomes" id="UP000095009">
    <property type="component" value="Unassembled WGS sequence"/>
</dbReference>
<dbReference type="SUPFAM" id="SSF81624">
    <property type="entry name" value="N-terminal domain of MutM-like DNA repair proteins"/>
    <property type="match status" value="1"/>
</dbReference>
<dbReference type="OrthoDB" id="444592at2759"/>
<dbReference type="InterPro" id="IPR012319">
    <property type="entry name" value="FPG_cat"/>
</dbReference>
<keyword evidence="7" id="KW-0456">Lyase</keyword>
<evidence type="ECO:0000256" key="7">
    <source>
        <dbReference type="ARBA" id="ARBA00023239"/>
    </source>
</evidence>
<accession>A0A1E3PH98</accession>